<name>X1UIS6_9ZZZZ</name>
<evidence type="ECO:0000313" key="1">
    <source>
        <dbReference type="EMBL" id="GAI92274.1"/>
    </source>
</evidence>
<dbReference type="EMBL" id="BARW01020497">
    <property type="protein sequence ID" value="GAI92274.1"/>
    <property type="molecule type" value="Genomic_DNA"/>
</dbReference>
<proteinExistence type="predicted"/>
<comment type="caution">
    <text evidence="1">The sequence shown here is derived from an EMBL/GenBank/DDBJ whole genome shotgun (WGS) entry which is preliminary data.</text>
</comment>
<gene>
    <name evidence="1" type="ORF">S12H4_34609</name>
</gene>
<reference evidence="1" key="1">
    <citation type="journal article" date="2014" name="Front. Microbiol.">
        <title>High frequency of phylogenetically diverse reductive dehalogenase-homologous genes in deep subseafloor sedimentary metagenomes.</title>
        <authorList>
            <person name="Kawai M."/>
            <person name="Futagami T."/>
            <person name="Toyoda A."/>
            <person name="Takaki Y."/>
            <person name="Nishi S."/>
            <person name="Hori S."/>
            <person name="Arai W."/>
            <person name="Tsubouchi T."/>
            <person name="Morono Y."/>
            <person name="Uchiyama I."/>
            <person name="Ito T."/>
            <person name="Fujiyama A."/>
            <person name="Inagaki F."/>
            <person name="Takami H."/>
        </authorList>
    </citation>
    <scope>NUCLEOTIDE SEQUENCE</scope>
    <source>
        <strain evidence="1">Expedition CK06-06</strain>
    </source>
</reference>
<protein>
    <submittedName>
        <fullName evidence="1">Uncharacterized protein</fullName>
    </submittedName>
</protein>
<accession>X1UIS6</accession>
<dbReference type="AlphaFoldDB" id="X1UIS6"/>
<sequence>MSNSSSNGIDFSKYYQWDKFETDEYNLKQKQTWTENARSSFAEGSEAYANNKSIDQNPFINHVKRMQNLTGDSGQEANDMLEHSLNPKNTVSKIWSRFRHNLKWWELGWKAAYHNSINNE</sequence>
<organism evidence="1">
    <name type="scientific">marine sediment metagenome</name>
    <dbReference type="NCBI Taxonomy" id="412755"/>
    <lineage>
        <taxon>unclassified sequences</taxon>
        <taxon>metagenomes</taxon>
        <taxon>ecological metagenomes</taxon>
    </lineage>
</organism>